<dbReference type="Pfam" id="PF13424">
    <property type="entry name" value="TPR_12"/>
    <property type="match status" value="1"/>
</dbReference>
<feature type="region of interest" description="Disordered" evidence="2">
    <location>
        <begin position="681"/>
        <end position="710"/>
    </location>
</feature>
<dbReference type="AlphaFoldDB" id="A0A5N0EKA0"/>
<dbReference type="Proteomes" id="UP000323876">
    <property type="component" value="Unassembled WGS sequence"/>
</dbReference>
<evidence type="ECO:0000256" key="1">
    <source>
        <dbReference type="ARBA" id="ARBA00022737"/>
    </source>
</evidence>
<feature type="domain" description="Nephrocystin 3-like N-terminal" evidence="3">
    <location>
        <begin position="183"/>
        <end position="318"/>
    </location>
</feature>
<dbReference type="InterPro" id="IPR056884">
    <property type="entry name" value="NPHP3-like_N"/>
</dbReference>
<proteinExistence type="predicted"/>
<evidence type="ECO:0000256" key="2">
    <source>
        <dbReference type="SAM" id="MobiDB-lite"/>
    </source>
</evidence>
<keyword evidence="5" id="KW-1185">Reference proteome</keyword>
<dbReference type="InterPro" id="IPR011990">
    <property type="entry name" value="TPR-like_helical_dom_sf"/>
</dbReference>
<evidence type="ECO:0000259" key="3">
    <source>
        <dbReference type="Pfam" id="PF24883"/>
    </source>
</evidence>
<gene>
    <name evidence="4" type="ORF">F3087_10375</name>
</gene>
<protein>
    <submittedName>
        <fullName evidence="4">Tetratricopeptide repeat protein</fullName>
    </submittedName>
</protein>
<dbReference type="OrthoDB" id="4571439at2"/>
<accession>A0A5N0EKA0</accession>
<dbReference type="Pfam" id="PF24883">
    <property type="entry name" value="NPHP3_N"/>
    <property type="match status" value="1"/>
</dbReference>
<organism evidence="4 5">
    <name type="scientific">Nocardia colli</name>
    <dbReference type="NCBI Taxonomy" id="2545717"/>
    <lineage>
        <taxon>Bacteria</taxon>
        <taxon>Bacillati</taxon>
        <taxon>Actinomycetota</taxon>
        <taxon>Actinomycetes</taxon>
        <taxon>Mycobacteriales</taxon>
        <taxon>Nocardiaceae</taxon>
        <taxon>Nocardia</taxon>
    </lineage>
</organism>
<evidence type="ECO:0000313" key="5">
    <source>
        <dbReference type="Proteomes" id="UP000323876"/>
    </source>
</evidence>
<evidence type="ECO:0000313" key="4">
    <source>
        <dbReference type="EMBL" id="KAA8889672.1"/>
    </source>
</evidence>
<dbReference type="SUPFAM" id="SSF48452">
    <property type="entry name" value="TPR-like"/>
    <property type="match status" value="1"/>
</dbReference>
<keyword evidence="1" id="KW-0677">Repeat</keyword>
<comment type="caution">
    <text evidence="4">The sequence shown here is derived from an EMBL/GenBank/DDBJ whole genome shotgun (WGS) entry which is preliminary data.</text>
</comment>
<name>A0A5N0EKA0_9NOCA</name>
<sequence length="710" mass="75795">MANDSPLPPRSDNAFHLVQGIRERLETSALDGLIVLVDACETEQGVRGAAHRWTGPLAHSAGRMELLVAAGDGPAYAGCFTRTILSTFGSGLPLRGENLLPYDLVDPIARDCLLQQPLHLSFTAGTVSASSGGDAGLWLVPNVARRRDALTGRPAAGHVDQLTRRLLLTDTMRVCLADVIDASGQRLRAVVGPAGCGKSTLMATLIRPSVVDGLPIASEYVTAAVFLTVSSSLESVAEELSEQLAERVPGYAEACRLARRRADAAGFDVFDICIRQPLAEVARPGIRITLLLDGLDQPEAGSRKLLVAGVAELTRRDDLRHVRVIAGIRRGSDTDHNPDLAHMYRIELPQPTAADIDALVQAGWRDLLPYGPAPAPEGPAPDGDWDEEPDEELNIAAGGWLLARLQGEVNPIVIGRPTVVTGDLETIVAERIQTAIYTTTSDIAAAIGPLLAILVAAGAGPVLPVELLDDAMSSFREDLSAVRIRDVTVSLGSLITRSRPGTAQESLGIAHNSLLPELTSAFAWLDVDIEDAHRAIISATLRHTSTAAAEYARGSTPRHYLACGDSGRALAFIAALETPRTADNRDLWSAWLPSIVAAVGSDHPDALQAREYLATRRAESGDPRGAFAEYARLLDIQLEILGPDHPGTLRTRHNLAVCLGESGDLAGAVADFAEVLADRERVLGPEDQDSKASRKELAQWRSKRDAQRSP</sequence>
<reference evidence="4 5" key="1">
    <citation type="submission" date="2019-09" db="EMBL/GenBank/DDBJ databases">
        <authorList>
            <person name="Wang X."/>
        </authorList>
    </citation>
    <scope>NUCLEOTIDE SEQUENCE [LARGE SCALE GENOMIC DNA]</scope>
    <source>
        <strain evidence="4 5">CICC 11023</strain>
    </source>
</reference>
<dbReference type="EMBL" id="VXLC01000003">
    <property type="protein sequence ID" value="KAA8889672.1"/>
    <property type="molecule type" value="Genomic_DNA"/>
</dbReference>
<dbReference type="Gene3D" id="1.25.40.10">
    <property type="entry name" value="Tetratricopeptide repeat domain"/>
    <property type="match status" value="1"/>
</dbReference>